<protein>
    <recommendedName>
        <fullName evidence="5 11">2-dehydropantoate 2-reductase</fullName>
        <ecNumber evidence="4 11">1.1.1.169</ecNumber>
    </recommendedName>
    <alternativeName>
        <fullName evidence="9 11">Ketopantoate reductase</fullName>
    </alternativeName>
</protein>
<evidence type="ECO:0000313" key="14">
    <source>
        <dbReference type="EMBL" id="WNR46423.1"/>
    </source>
</evidence>
<keyword evidence="6 11" id="KW-0566">Pantothenate biosynthesis</keyword>
<dbReference type="InterPro" id="IPR050838">
    <property type="entry name" value="Ketopantoate_reductase"/>
</dbReference>
<dbReference type="EC" id="1.1.1.169" evidence="4 11"/>
<accession>A0AA96LUS7</accession>
<dbReference type="InterPro" id="IPR013752">
    <property type="entry name" value="KPA_reductase"/>
</dbReference>
<dbReference type="GO" id="GO:0015940">
    <property type="term" value="P:pantothenate biosynthetic process"/>
    <property type="evidence" value="ECO:0007669"/>
    <property type="project" value="UniProtKB-KW"/>
</dbReference>
<dbReference type="Pfam" id="PF02558">
    <property type="entry name" value="ApbA"/>
    <property type="match status" value="1"/>
</dbReference>
<name>A0AA96LUS7_9BACL</name>
<dbReference type="AlphaFoldDB" id="A0AA96LUS7"/>
<dbReference type="GO" id="GO:0005737">
    <property type="term" value="C:cytoplasm"/>
    <property type="evidence" value="ECO:0007669"/>
    <property type="project" value="TreeGrafter"/>
</dbReference>
<evidence type="ECO:0000256" key="3">
    <source>
        <dbReference type="ARBA" id="ARBA00007870"/>
    </source>
</evidence>
<evidence type="ECO:0000256" key="5">
    <source>
        <dbReference type="ARBA" id="ARBA00019465"/>
    </source>
</evidence>
<dbReference type="RefSeq" id="WP_314804293.1">
    <property type="nucleotide sequence ID" value="NZ_CP130319.1"/>
</dbReference>
<dbReference type="FunFam" id="1.10.1040.10:FF:000017">
    <property type="entry name" value="2-dehydropantoate 2-reductase"/>
    <property type="match status" value="1"/>
</dbReference>
<comment type="pathway">
    <text evidence="2 11">Cofactor biosynthesis; (R)-pantothenate biosynthesis; (R)-pantoate from 3-methyl-2-oxobutanoate: step 2/2.</text>
</comment>
<keyword evidence="7 11" id="KW-0521">NADP</keyword>
<organism evidence="14 15">
    <name type="scientific">Paenibacillus roseopurpureus</name>
    <dbReference type="NCBI Taxonomy" id="2918901"/>
    <lineage>
        <taxon>Bacteria</taxon>
        <taxon>Bacillati</taxon>
        <taxon>Bacillota</taxon>
        <taxon>Bacilli</taxon>
        <taxon>Bacillales</taxon>
        <taxon>Paenibacillaceae</taxon>
        <taxon>Paenibacillus</taxon>
    </lineage>
</organism>
<dbReference type="Gene3D" id="3.40.50.720">
    <property type="entry name" value="NAD(P)-binding Rossmann-like Domain"/>
    <property type="match status" value="1"/>
</dbReference>
<dbReference type="Gene3D" id="1.10.1040.10">
    <property type="entry name" value="N-(1-d-carboxylethyl)-l-norvaline Dehydrogenase, domain 2"/>
    <property type="match status" value="1"/>
</dbReference>
<feature type="domain" description="Ketopantoate reductase N-terminal" evidence="12">
    <location>
        <begin position="3"/>
        <end position="163"/>
    </location>
</feature>
<reference evidence="14" key="1">
    <citation type="submission" date="2022-02" db="EMBL/GenBank/DDBJ databases">
        <title>Paenibacillus sp. MBLB1832 Whole Genome Shotgun Sequencing.</title>
        <authorList>
            <person name="Hwang C.Y."/>
            <person name="Cho E.-S."/>
            <person name="Seo M.-J."/>
        </authorList>
    </citation>
    <scope>NUCLEOTIDE SEQUENCE</scope>
    <source>
        <strain evidence="14">MBLB1832</strain>
    </source>
</reference>
<evidence type="ECO:0000256" key="1">
    <source>
        <dbReference type="ARBA" id="ARBA00002919"/>
    </source>
</evidence>
<dbReference type="InterPro" id="IPR013332">
    <property type="entry name" value="KPR_N"/>
</dbReference>
<dbReference type="SUPFAM" id="SSF48179">
    <property type="entry name" value="6-phosphogluconate dehydrogenase C-terminal domain-like"/>
    <property type="match status" value="1"/>
</dbReference>
<dbReference type="NCBIfam" id="TIGR00745">
    <property type="entry name" value="apbA_panE"/>
    <property type="match status" value="1"/>
</dbReference>
<evidence type="ECO:0000256" key="8">
    <source>
        <dbReference type="ARBA" id="ARBA00023002"/>
    </source>
</evidence>
<dbReference type="GO" id="GO:0008677">
    <property type="term" value="F:2-dehydropantoate 2-reductase activity"/>
    <property type="evidence" value="ECO:0007669"/>
    <property type="project" value="UniProtKB-EC"/>
</dbReference>
<dbReference type="SUPFAM" id="SSF51735">
    <property type="entry name" value="NAD(P)-binding Rossmann-fold domains"/>
    <property type="match status" value="1"/>
</dbReference>
<keyword evidence="8 11" id="KW-0560">Oxidoreductase</keyword>
<evidence type="ECO:0000256" key="11">
    <source>
        <dbReference type="RuleBase" id="RU362068"/>
    </source>
</evidence>
<dbReference type="InterPro" id="IPR008927">
    <property type="entry name" value="6-PGluconate_DH-like_C_sf"/>
</dbReference>
<dbReference type="InterPro" id="IPR013328">
    <property type="entry name" value="6PGD_dom2"/>
</dbReference>
<evidence type="ECO:0000256" key="10">
    <source>
        <dbReference type="ARBA" id="ARBA00048793"/>
    </source>
</evidence>
<dbReference type="PANTHER" id="PTHR43765:SF2">
    <property type="entry name" value="2-DEHYDROPANTOATE 2-REDUCTASE"/>
    <property type="match status" value="1"/>
</dbReference>
<dbReference type="KEGG" id="proo:MJB10_10120"/>
<evidence type="ECO:0000256" key="6">
    <source>
        <dbReference type="ARBA" id="ARBA00022655"/>
    </source>
</evidence>
<dbReference type="PANTHER" id="PTHR43765">
    <property type="entry name" value="2-DEHYDROPANTOATE 2-REDUCTASE-RELATED"/>
    <property type="match status" value="1"/>
</dbReference>
<sequence>MRIMIIGGGSLGLLFAGKLAQSGHDLTVVTRTKEQALELQARGITVVEPDREELVLTRDNKFKFITIDDLNAHSNQSSPIDYICLMVKQAAINNELIDQIQRQMSPNTYVIGFQNGIGHERRLSELIGQERVLLSVTTEGAKRLTASSVAHTGRGITYLGSMDPSSQIDANPHHLLFAQALEREGIHTILSKNMEVRVWSKLVINAVINPLTAILRVNNGGLLSSSWALSLMKDLYEEARSVAEALQIDLPGDLWTSILDVCEKTSWNHSSMLQDIEASRQTEIDYMNGSLVQFAKEQGLKLPMNDFVYRMIKAIEY</sequence>
<evidence type="ECO:0000256" key="2">
    <source>
        <dbReference type="ARBA" id="ARBA00004994"/>
    </source>
</evidence>
<comment type="function">
    <text evidence="1 11">Catalyzes the NADPH-dependent reduction of ketopantoate into pantoic acid.</text>
</comment>
<evidence type="ECO:0000256" key="9">
    <source>
        <dbReference type="ARBA" id="ARBA00032024"/>
    </source>
</evidence>
<dbReference type="EMBL" id="CP130319">
    <property type="protein sequence ID" value="WNR46423.1"/>
    <property type="molecule type" value="Genomic_DNA"/>
</dbReference>
<evidence type="ECO:0000256" key="4">
    <source>
        <dbReference type="ARBA" id="ARBA00013014"/>
    </source>
</evidence>
<dbReference type="InterPro" id="IPR003710">
    <property type="entry name" value="ApbA"/>
</dbReference>
<dbReference type="InterPro" id="IPR036291">
    <property type="entry name" value="NAD(P)-bd_dom_sf"/>
</dbReference>
<proteinExistence type="inferred from homology"/>
<evidence type="ECO:0000259" key="12">
    <source>
        <dbReference type="Pfam" id="PF02558"/>
    </source>
</evidence>
<dbReference type="Proteomes" id="UP001304650">
    <property type="component" value="Chromosome"/>
</dbReference>
<evidence type="ECO:0000259" key="13">
    <source>
        <dbReference type="Pfam" id="PF08546"/>
    </source>
</evidence>
<evidence type="ECO:0000313" key="15">
    <source>
        <dbReference type="Proteomes" id="UP001304650"/>
    </source>
</evidence>
<comment type="catalytic activity">
    <reaction evidence="10 11">
        <text>(R)-pantoate + NADP(+) = 2-dehydropantoate + NADPH + H(+)</text>
        <dbReference type="Rhea" id="RHEA:16233"/>
        <dbReference type="ChEBI" id="CHEBI:11561"/>
        <dbReference type="ChEBI" id="CHEBI:15378"/>
        <dbReference type="ChEBI" id="CHEBI:15980"/>
        <dbReference type="ChEBI" id="CHEBI:57783"/>
        <dbReference type="ChEBI" id="CHEBI:58349"/>
        <dbReference type="EC" id="1.1.1.169"/>
    </reaction>
</comment>
<gene>
    <name evidence="14" type="ORF">MJB10_10120</name>
</gene>
<dbReference type="GO" id="GO:0050661">
    <property type="term" value="F:NADP binding"/>
    <property type="evidence" value="ECO:0007669"/>
    <property type="project" value="TreeGrafter"/>
</dbReference>
<dbReference type="Pfam" id="PF08546">
    <property type="entry name" value="ApbA_C"/>
    <property type="match status" value="1"/>
</dbReference>
<feature type="domain" description="Ketopantoate reductase C-terminal" evidence="13">
    <location>
        <begin position="194"/>
        <end position="316"/>
    </location>
</feature>
<keyword evidence="15" id="KW-1185">Reference proteome</keyword>
<evidence type="ECO:0000256" key="7">
    <source>
        <dbReference type="ARBA" id="ARBA00022857"/>
    </source>
</evidence>
<comment type="similarity">
    <text evidence="3 11">Belongs to the ketopantoate reductase family.</text>
</comment>